<dbReference type="Proteomes" id="UP000807785">
    <property type="component" value="Unassembled WGS sequence"/>
</dbReference>
<evidence type="ECO:0000313" key="9">
    <source>
        <dbReference type="EMBL" id="MBK6971905.1"/>
    </source>
</evidence>
<feature type="transmembrane region" description="Helical" evidence="8">
    <location>
        <begin position="85"/>
        <end position="105"/>
    </location>
</feature>
<evidence type="ECO:0000256" key="7">
    <source>
        <dbReference type="ARBA" id="ARBA00023136"/>
    </source>
</evidence>
<comment type="subcellular location">
    <subcellularLocation>
        <location evidence="8">Cell membrane</location>
        <topology evidence="8">Multi-pass membrane protein</topology>
    </subcellularLocation>
    <subcellularLocation>
        <location evidence="1">Endomembrane system</location>
        <topology evidence="1">Multi-pass membrane protein</topology>
    </subcellularLocation>
</comment>
<organism evidence="9 10">
    <name type="scientific">Candidatus Methylophosphatis roskildensis</name>
    <dbReference type="NCBI Taxonomy" id="2899263"/>
    <lineage>
        <taxon>Bacteria</taxon>
        <taxon>Pseudomonadati</taxon>
        <taxon>Pseudomonadota</taxon>
        <taxon>Betaproteobacteria</taxon>
        <taxon>Nitrosomonadales</taxon>
        <taxon>Sterolibacteriaceae</taxon>
        <taxon>Candidatus Methylophosphatis</taxon>
    </lineage>
</organism>
<dbReference type="GO" id="GO:0005886">
    <property type="term" value="C:plasma membrane"/>
    <property type="evidence" value="ECO:0007669"/>
    <property type="project" value="UniProtKB-SubCell"/>
</dbReference>
<keyword evidence="7 8" id="KW-0472">Membrane</keyword>
<evidence type="ECO:0000256" key="8">
    <source>
        <dbReference type="RuleBase" id="RU362101"/>
    </source>
</evidence>
<dbReference type="InterPro" id="IPR011541">
    <property type="entry name" value="Ni/Co_transpt_high_affinity"/>
</dbReference>
<evidence type="ECO:0000256" key="4">
    <source>
        <dbReference type="ARBA" id="ARBA00022596"/>
    </source>
</evidence>
<reference evidence="9" key="1">
    <citation type="submission" date="2020-10" db="EMBL/GenBank/DDBJ databases">
        <title>Connecting structure to function with the recovery of over 1000 high-quality activated sludge metagenome-assembled genomes encoding full-length rRNA genes using long-read sequencing.</title>
        <authorList>
            <person name="Singleton C.M."/>
            <person name="Petriglieri F."/>
            <person name="Kristensen J.M."/>
            <person name="Kirkegaard R.H."/>
            <person name="Michaelsen T.Y."/>
            <person name="Andersen M.H."/>
            <person name="Karst S.M."/>
            <person name="Dueholm M.S."/>
            <person name="Nielsen P.H."/>
            <person name="Albertsen M."/>
        </authorList>
    </citation>
    <scope>NUCLEOTIDE SEQUENCE</scope>
    <source>
        <strain evidence="9">Bjer_18-Q3-R1-45_BAT3C.347</strain>
    </source>
</reference>
<dbReference type="GO" id="GO:0012505">
    <property type="term" value="C:endomembrane system"/>
    <property type="evidence" value="ECO:0007669"/>
    <property type="project" value="UniProtKB-SubCell"/>
</dbReference>
<evidence type="ECO:0000256" key="6">
    <source>
        <dbReference type="ARBA" id="ARBA00022989"/>
    </source>
</evidence>
<feature type="transmembrane region" description="Helical" evidence="8">
    <location>
        <begin position="242"/>
        <end position="263"/>
    </location>
</feature>
<proteinExistence type="inferred from homology"/>
<dbReference type="AlphaFoldDB" id="A0A9D7HSN2"/>
<dbReference type="GO" id="GO:0015099">
    <property type="term" value="F:nickel cation transmembrane transporter activity"/>
    <property type="evidence" value="ECO:0007669"/>
    <property type="project" value="UniProtKB-UniRule"/>
</dbReference>
<sequence>MHDLPGDWTALAALVFMLGVKHGFDADHLATIDGLTRYNARANPRIARLCGTLFSLGHGAVVVTIALAVSTLARHWQVPQWIETAGAWISIGFLTLLGLVNLHAVTAAEPHELVAPVGIKGRWLGRLTRSSNPGWVMLVGALFALSFDTLSQAALFALTATRFGGWEHALTLGLLFMLGMLVTDGANGLWIARLIARADQVALVASRVMSLVVSSMSLLVAAFGAAKFLSPEVDAWSEGRELLFGGALICCVAVSYLFALRLVRIRNPAAHVSTVTSSAG</sequence>
<evidence type="ECO:0000256" key="1">
    <source>
        <dbReference type="ARBA" id="ARBA00004127"/>
    </source>
</evidence>
<feature type="transmembrane region" description="Helical" evidence="8">
    <location>
        <begin position="208"/>
        <end position="230"/>
    </location>
</feature>
<evidence type="ECO:0000256" key="3">
    <source>
        <dbReference type="ARBA" id="ARBA00022448"/>
    </source>
</evidence>
<name>A0A9D7HSN2_9PROT</name>
<comment type="caution">
    <text evidence="9">The sequence shown here is derived from an EMBL/GenBank/DDBJ whole genome shotgun (WGS) entry which is preliminary data.</text>
</comment>
<evidence type="ECO:0000256" key="2">
    <source>
        <dbReference type="ARBA" id="ARBA00010892"/>
    </source>
</evidence>
<dbReference type="PANTHER" id="PTHR31611">
    <property type="entry name" value="HIGH-AFFINITY NICKEL TRANSPORT PROTEIN NIC1"/>
    <property type="match status" value="1"/>
</dbReference>
<feature type="transmembrane region" description="Helical" evidence="8">
    <location>
        <begin position="46"/>
        <end position="73"/>
    </location>
</feature>
<keyword evidence="3 8" id="KW-0813">Transport</keyword>
<feature type="transmembrane region" description="Helical" evidence="8">
    <location>
        <begin position="135"/>
        <end position="158"/>
    </location>
</feature>
<dbReference type="InterPro" id="IPR004688">
    <property type="entry name" value="Ni/Co_transpt"/>
</dbReference>
<dbReference type="EMBL" id="JADJEV010000001">
    <property type="protein sequence ID" value="MBK6971905.1"/>
    <property type="molecule type" value="Genomic_DNA"/>
</dbReference>
<keyword evidence="5 8" id="KW-0812">Transmembrane</keyword>
<accession>A0A9D7HSN2</accession>
<evidence type="ECO:0000256" key="5">
    <source>
        <dbReference type="ARBA" id="ARBA00022692"/>
    </source>
</evidence>
<comment type="similarity">
    <text evidence="2 8">Belongs to the NiCoT transporter (TC 2.A.52) family.</text>
</comment>
<gene>
    <name evidence="9" type="ORF">IPH26_02680</name>
</gene>
<feature type="transmembrane region" description="Helical" evidence="8">
    <location>
        <begin position="170"/>
        <end position="196"/>
    </location>
</feature>
<keyword evidence="6 8" id="KW-1133">Transmembrane helix</keyword>
<evidence type="ECO:0000313" key="10">
    <source>
        <dbReference type="Proteomes" id="UP000807785"/>
    </source>
</evidence>
<dbReference type="Pfam" id="PF03824">
    <property type="entry name" value="NicO"/>
    <property type="match status" value="1"/>
</dbReference>
<protein>
    <recommendedName>
        <fullName evidence="8">Nickel/cobalt efflux system</fullName>
    </recommendedName>
</protein>
<keyword evidence="4" id="KW-0533">Nickel</keyword>
<dbReference type="PANTHER" id="PTHR31611:SF0">
    <property type="entry name" value="HIGH-AFFINITY NICKEL TRANSPORT PROTEIN NIC1"/>
    <property type="match status" value="1"/>
</dbReference>